<gene>
    <name evidence="1" type="ORF">LZ519_07450</name>
</gene>
<evidence type="ECO:0000313" key="2">
    <source>
        <dbReference type="Proteomes" id="UP001165343"/>
    </source>
</evidence>
<proteinExistence type="predicted"/>
<evidence type="ECO:0000313" key="1">
    <source>
        <dbReference type="EMBL" id="MCL6679149.1"/>
    </source>
</evidence>
<reference evidence="1" key="1">
    <citation type="submission" date="2022-05" db="EMBL/GenBank/DDBJ databases">
        <authorList>
            <person name="Jo J.-H."/>
            <person name="Im W.-T."/>
        </authorList>
    </citation>
    <scope>NUCLEOTIDE SEQUENCE</scope>
    <source>
        <strain evidence="1">RG327</strain>
    </source>
</reference>
<sequence>MESDLAYFSHRAEEELRAAGEAGNTEARRAHMQLASRYTDLAQGIMAHERVLFGHDVHQRHVTKQLEKRVGIWL</sequence>
<keyword evidence="2" id="KW-1185">Reference proteome</keyword>
<dbReference type="EMBL" id="JAMGBC010000001">
    <property type="protein sequence ID" value="MCL6679149.1"/>
    <property type="molecule type" value="Genomic_DNA"/>
</dbReference>
<protein>
    <submittedName>
        <fullName evidence="1">Uncharacterized protein</fullName>
    </submittedName>
</protein>
<comment type="caution">
    <text evidence="1">The sequence shown here is derived from an EMBL/GenBank/DDBJ whole genome shotgun (WGS) entry which is preliminary data.</text>
</comment>
<organism evidence="1 2">
    <name type="scientific">Sphingomonas anseongensis</name>
    <dbReference type="NCBI Taxonomy" id="2908207"/>
    <lineage>
        <taxon>Bacteria</taxon>
        <taxon>Pseudomonadati</taxon>
        <taxon>Pseudomonadota</taxon>
        <taxon>Alphaproteobacteria</taxon>
        <taxon>Sphingomonadales</taxon>
        <taxon>Sphingomonadaceae</taxon>
        <taxon>Sphingomonas</taxon>
    </lineage>
</organism>
<dbReference type="Proteomes" id="UP001165343">
    <property type="component" value="Unassembled WGS sequence"/>
</dbReference>
<name>A0ABT0RFY6_9SPHN</name>
<dbReference type="RefSeq" id="WP_249868065.1">
    <property type="nucleotide sequence ID" value="NZ_JAMGBC010000001.1"/>
</dbReference>
<accession>A0ABT0RFY6</accession>